<proteinExistence type="predicted"/>
<reference evidence="2 3" key="1">
    <citation type="journal article" date="2021" name="Elife">
        <title>Chloroplast acquisition without the gene transfer in kleptoplastic sea slugs, Plakobranchus ocellatus.</title>
        <authorList>
            <person name="Maeda T."/>
            <person name="Takahashi S."/>
            <person name="Yoshida T."/>
            <person name="Shimamura S."/>
            <person name="Takaki Y."/>
            <person name="Nagai Y."/>
            <person name="Toyoda A."/>
            <person name="Suzuki Y."/>
            <person name="Arimoto A."/>
            <person name="Ishii H."/>
            <person name="Satoh N."/>
            <person name="Nishiyama T."/>
            <person name="Hasebe M."/>
            <person name="Maruyama T."/>
            <person name="Minagawa J."/>
            <person name="Obokata J."/>
            <person name="Shigenobu S."/>
        </authorList>
    </citation>
    <scope>NUCLEOTIDE SEQUENCE [LARGE SCALE GENOMIC DNA]</scope>
</reference>
<dbReference type="AlphaFoldDB" id="A0AAV4IV97"/>
<feature type="chain" id="PRO_5043685776" evidence="1">
    <location>
        <begin position="25"/>
        <end position="295"/>
    </location>
</feature>
<keyword evidence="3" id="KW-1185">Reference proteome</keyword>
<accession>A0AAV4IV97</accession>
<dbReference type="EMBL" id="BMAT01006498">
    <property type="protein sequence ID" value="GFS14040.1"/>
    <property type="molecule type" value="Genomic_DNA"/>
</dbReference>
<comment type="caution">
    <text evidence="2">The sequence shown here is derived from an EMBL/GenBank/DDBJ whole genome shotgun (WGS) entry which is preliminary data.</text>
</comment>
<evidence type="ECO:0000313" key="3">
    <source>
        <dbReference type="Proteomes" id="UP000762676"/>
    </source>
</evidence>
<evidence type="ECO:0000313" key="2">
    <source>
        <dbReference type="EMBL" id="GFS14040.1"/>
    </source>
</evidence>
<protein>
    <submittedName>
        <fullName evidence="2">Uncharacterized protein</fullName>
    </submittedName>
</protein>
<sequence length="295" mass="32973">MFSNGSKISQCVVFVLALSTLVAGSPSITLYEVKSSSYCGTNFHLPGKDYTVLKYNVSAPDDEFRISSFNSPYLITLPEKEFLCYLTDVDSGGCGHYKAHGHDCLCDQISSDEQHLTYNRTADYDTSNVTVVMKWAGRGKAGSIFSDPYQFKQVLTGDMTFVKFSSTFKRSKGIMAAGEDSTELQFDVYGGEIYNISNHENGPQFYYITKDGVHHKGCMSFDRHTGACINHTTSNDQCFCQKQSRCVYRITYKISARVKLGGATVYLLWPGQVNLRSENFILPQVRGTLSIHEIK</sequence>
<name>A0AAV4IV97_9GAST</name>
<feature type="signal peptide" evidence="1">
    <location>
        <begin position="1"/>
        <end position="24"/>
    </location>
</feature>
<organism evidence="2 3">
    <name type="scientific">Elysia marginata</name>
    <dbReference type="NCBI Taxonomy" id="1093978"/>
    <lineage>
        <taxon>Eukaryota</taxon>
        <taxon>Metazoa</taxon>
        <taxon>Spiralia</taxon>
        <taxon>Lophotrochozoa</taxon>
        <taxon>Mollusca</taxon>
        <taxon>Gastropoda</taxon>
        <taxon>Heterobranchia</taxon>
        <taxon>Euthyneura</taxon>
        <taxon>Panpulmonata</taxon>
        <taxon>Sacoglossa</taxon>
        <taxon>Placobranchoidea</taxon>
        <taxon>Plakobranchidae</taxon>
        <taxon>Elysia</taxon>
    </lineage>
</organism>
<gene>
    <name evidence="2" type="ORF">ElyMa_003153000</name>
</gene>
<evidence type="ECO:0000256" key="1">
    <source>
        <dbReference type="SAM" id="SignalP"/>
    </source>
</evidence>
<keyword evidence="1" id="KW-0732">Signal</keyword>
<dbReference type="Proteomes" id="UP000762676">
    <property type="component" value="Unassembled WGS sequence"/>
</dbReference>